<name>A0A1H2QPN9_9RHOB</name>
<sequence length="241" mass="25019">MKTTVLTISLAAAVLVSGCAAPTADRAAQFGPSSGTLSFKENRENDAGMVEQTAALDALMRDIVRNSTIKHAAVGAAVGCGISVLAASDASGCLRAAAAGGVVGAVSGNLAGKREVAQRMELVSANDLVRSIRKSNDQLDGITTHLPQMLAQQQEDVATLNQLKASGAISEHAYDAQLADIRTSRAEVAEALVLSADQAKLAQNNLAEAADQGQTGLEWHIRAIEQMERETLSARSTISLL</sequence>
<dbReference type="Proteomes" id="UP000183076">
    <property type="component" value="Unassembled WGS sequence"/>
</dbReference>
<dbReference type="AlphaFoldDB" id="A0A1H2QPN9"/>
<dbReference type="PROSITE" id="PS51257">
    <property type="entry name" value="PROKAR_LIPOPROTEIN"/>
    <property type="match status" value="1"/>
</dbReference>
<proteinExistence type="predicted"/>
<feature type="chain" id="PRO_5010227214" evidence="1">
    <location>
        <begin position="21"/>
        <end position="241"/>
    </location>
</feature>
<evidence type="ECO:0000256" key="1">
    <source>
        <dbReference type="SAM" id="SignalP"/>
    </source>
</evidence>
<evidence type="ECO:0000313" key="2">
    <source>
        <dbReference type="EMBL" id="SDW08604.1"/>
    </source>
</evidence>
<dbReference type="EMBL" id="FNNB01000001">
    <property type="protein sequence ID" value="SDW08604.1"/>
    <property type="molecule type" value="Genomic_DNA"/>
</dbReference>
<accession>A0A1H2QPN9</accession>
<feature type="signal peptide" evidence="1">
    <location>
        <begin position="1"/>
        <end position="20"/>
    </location>
</feature>
<protein>
    <submittedName>
        <fullName evidence="2">Uncharacterized protein</fullName>
    </submittedName>
</protein>
<dbReference type="RefSeq" id="WP_074634545.1">
    <property type="nucleotide sequence ID" value="NZ_CP160849.1"/>
</dbReference>
<dbReference type="GeneID" id="94019576"/>
<reference evidence="3" key="1">
    <citation type="submission" date="2016-10" db="EMBL/GenBank/DDBJ databases">
        <authorList>
            <person name="Varghese N."/>
            <person name="Submissions S."/>
        </authorList>
    </citation>
    <scope>NUCLEOTIDE SEQUENCE [LARGE SCALE GENOMIC DNA]</scope>
    <source>
        <strain evidence="3">DSM 10014</strain>
    </source>
</reference>
<evidence type="ECO:0000313" key="3">
    <source>
        <dbReference type="Proteomes" id="UP000183076"/>
    </source>
</evidence>
<keyword evidence="1" id="KW-0732">Signal</keyword>
<organism evidence="2 3">
    <name type="scientific">Sulfitobacter pontiacus</name>
    <dbReference type="NCBI Taxonomy" id="60137"/>
    <lineage>
        <taxon>Bacteria</taxon>
        <taxon>Pseudomonadati</taxon>
        <taxon>Pseudomonadota</taxon>
        <taxon>Alphaproteobacteria</taxon>
        <taxon>Rhodobacterales</taxon>
        <taxon>Roseobacteraceae</taxon>
        <taxon>Sulfitobacter</taxon>
    </lineage>
</organism>
<gene>
    <name evidence="2" type="ORF">SAMN04488041_101256</name>
</gene>